<dbReference type="SUPFAM" id="SSF75217">
    <property type="entry name" value="alpha/beta knot"/>
    <property type="match status" value="1"/>
</dbReference>
<dbReference type="InterPro" id="IPR029026">
    <property type="entry name" value="tRNA_m1G_MTases_N"/>
</dbReference>
<feature type="compositionally biased region" description="Basic and acidic residues" evidence="1">
    <location>
        <begin position="437"/>
        <end position="453"/>
    </location>
</feature>
<dbReference type="EMBL" id="JALLPB020000698">
    <property type="protein sequence ID" value="KAL3806942.1"/>
    <property type="molecule type" value="Genomic_DNA"/>
</dbReference>
<protein>
    <submittedName>
        <fullName evidence="2">Uncharacterized protein</fullName>
    </submittedName>
</protein>
<feature type="compositionally biased region" description="Acidic residues" evidence="1">
    <location>
        <begin position="17"/>
        <end position="33"/>
    </location>
</feature>
<sequence length="1802" mass="198155">SGGASNAKRSSIRRVDVEDDYDDWEEEDDDDVEEDDAAFLRRASSVHDALLLSLSLPSSIVDGGELARSLVEAVLLHGGGGAGGRQRATDGGVTTASSSPTSMDELASLISSLVFVDPSSSSYDRRRRMRMSRSLLVEQRRIIDAACRILVRIHDDVHNDDDDGLATGAVRDVMHRAIVALLHGIVVCRDREADDGDGVGGARRRRPSLSLGALRPISGILLPTLYLPEYDEGRRTPRRKTRSNVDEIESLWSEILTLLREYDGILLRAGGGGGRGGDDEDLQSDDRNYDAAPIVATAMLCIVLPTFRAMDLPSDVIVASATSPSSPPTCRPIYQRRVWNLIRHCMGRCGGSRFCHGVDGAVLDATGGGGGRGTSLLSRPSSNGNNNNNNTDDFVGGDWDDEECSHDRASMDQLLRRRSTHALRLMLEHERSLLLRNSSSRDGRMSTTRENRDLSSGPGNGKNEYIRCMEDIDLWMKYVLCFEMLEMETELHLVEQVWTTVAEITSAIVSFRQLENGDDDLNESPVLRHLPRPTWGDIGSLLRLVLLSEAPTMRKLGLYRFLSGHTGVDICRAADCIGGDISEDDDDCATFMNRPKSRTSNTKKIPAGGGGKAPINDAPLSTVPLDFIFNVVMRSFDSIVGTKVGDNMQIEEGGQQKRVSIADLLSNFLSNYTLSLAKEDAIKGTDTTQLSKFLNMMFGPGLIQCSKAKSLMLYYRSVVSAIDTMPSGLLNIDPDTIQATIRSLRAVFSSGGAPKTMQEELRLDLALVLKSSIPWKKVDPYLILQVLAMYPPPDELVMMNDAHERPLSKARDALGKWLVGFDDGGWAKNVSSSCASSFVSGQLMPFGDTDILSGVNMAEREIGMSVCIFCLLSGGGSELLWPAVFKGLTSAATASFSSISFYKANRAMILLEYGCKEHFLSGMGNGDILLRKFNEAMLPPPPNIDSLLGNAAQFIMSQLISMSIKLFETEVNATGGSTRSGTSNSSSAHIAILVGQLRVLHLAYPSSISLSHAVDNMLEDCVSSLAAIKKTQINHSASQNCVKFLTLCYAALSCGASFAGDEKLSRLVSTCHMILNVELSIPPGVKNDAKQACRSIFQYAKWGALSLIVSNIMQEAKLYGILEVEDMYQAILASARDSVNSTPAIALPPLFECALGAGNHIVMNSVNGGRTQPLLCSIHAIVETLFGVLNEETSSSTYTYMLNAICRLLFREKLLFNEYMLSYCDGSCGPMPIRDAFQKLLRMAGTSRPYICKTVVSRIAVAWLGCDNGLDSDVGMSAIPYRDHIVDLLVFKECRFDEGSAHAREREKWDNLPEATDSSSITRAFVLSFLSKLPPPENMSNVVLTQLAHVVIMKLLDICCTSPARGKAFISGSETYAQMIRGWQALCLMSRFVTDDIASKVAFRVFNAMGFTLHGQIRYFIEVFTIQCTRVHSSIFGQILLKEVRRSDLSLPHVSTLLIIGGNLTVGRYSSDFFHSSNDPRLKETLCGVLPWLSSTQGFSRAISQLLCHKLIPLVVDVHVDKSPNGIEKDDVVLRSIYFFLENNTDMSRLREKQKNFFGTYDVDTVCSLNGILSMPVDEGGEANPTHMADAIKDCLEEVYKEAHDDDAPVWKQMEDLLLGVDVSNPPKQPNDVRSETDLVNFQRKILPIDSLDLGIRSFHEQRFCNAAGKKKQKLIVCATLIDKVPNLAGLARTCEIFSAQMLVIHNLLVKKQDDFKSISASVNDWIEMEECKKEDLLSWLFRKKSEGFSIIGVEQTASSKCLTNMKNVSCSWAKRKKVFQSNSCRQLINALKFRSWVSFGA</sequence>
<organism evidence="2 3">
    <name type="scientific">Cyclostephanos tholiformis</name>
    <dbReference type="NCBI Taxonomy" id="382380"/>
    <lineage>
        <taxon>Eukaryota</taxon>
        <taxon>Sar</taxon>
        <taxon>Stramenopiles</taxon>
        <taxon>Ochrophyta</taxon>
        <taxon>Bacillariophyta</taxon>
        <taxon>Coscinodiscophyceae</taxon>
        <taxon>Thalassiosirophycidae</taxon>
        <taxon>Stephanodiscales</taxon>
        <taxon>Stephanodiscaceae</taxon>
        <taxon>Cyclostephanos</taxon>
    </lineage>
</organism>
<gene>
    <name evidence="2" type="ORF">ACHAXA_007193</name>
</gene>
<accession>A0ABD3R3E1</accession>
<feature type="region of interest" description="Disordered" evidence="1">
    <location>
        <begin position="437"/>
        <end position="460"/>
    </location>
</feature>
<feature type="region of interest" description="Disordered" evidence="1">
    <location>
        <begin position="79"/>
        <end position="100"/>
    </location>
</feature>
<feature type="non-terminal residue" evidence="2">
    <location>
        <position position="1"/>
    </location>
</feature>
<dbReference type="PANTHER" id="PTHR12029">
    <property type="entry name" value="RNA METHYLTRANSFERASE"/>
    <property type="match status" value="1"/>
</dbReference>
<reference evidence="2 3" key="1">
    <citation type="submission" date="2024-10" db="EMBL/GenBank/DDBJ databases">
        <title>Updated reference genomes for cyclostephanoid diatoms.</title>
        <authorList>
            <person name="Roberts W.R."/>
            <person name="Alverson A.J."/>
        </authorList>
    </citation>
    <scope>NUCLEOTIDE SEQUENCE [LARGE SCALE GENOMIC DNA]</scope>
    <source>
        <strain evidence="2 3">AJA228-03</strain>
    </source>
</reference>
<evidence type="ECO:0000313" key="3">
    <source>
        <dbReference type="Proteomes" id="UP001530377"/>
    </source>
</evidence>
<feature type="region of interest" description="Disordered" evidence="1">
    <location>
        <begin position="1"/>
        <end position="33"/>
    </location>
</feature>
<dbReference type="Proteomes" id="UP001530377">
    <property type="component" value="Unassembled WGS sequence"/>
</dbReference>
<dbReference type="Gene3D" id="3.40.1280.10">
    <property type="match status" value="1"/>
</dbReference>
<dbReference type="InterPro" id="IPR045330">
    <property type="entry name" value="TRM3/TARBP1"/>
</dbReference>
<feature type="region of interest" description="Disordered" evidence="1">
    <location>
        <begin position="367"/>
        <end position="394"/>
    </location>
</feature>
<feature type="compositionally biased region" description="Low complexity" evidence="1">
    <location>
        <begin position="374"/>
        <end position="390"/>
    </location>
</feature>
<proteinExistence type="predicted"/>
<dbReference type="PANTHER" id="PTHR12029:SF11">
    <property type="entry name" value="METHYLTRANSFERASE TARBP1-RELATED"/>
    <property type="match status" value="1"/>
</dbReference>
<evidence type="ECO:0000313" key="2">
    <source>
        <dbReference type="EMBL" id="KAL3806942.1"/>
    </source>
</evidence>
<name>A0ABD3R3E1_9STRA</name>
<comment type="caution">
    <text evidence="2">The sequence shown here is derived from an EMBL/GenBank/DDBJ whole genome shotgun (WGS) entry which is preliminary data.</text>
</comment>
<evidence type="ECO:0000256" key="1">
    <source>
        <dbReference type="SAM" id="MobiDB-lite"/>
    </source>
</evidence>
<keyword evidence="3" id="KW-1185">Reference proteome</keyword>
<dbReference type="InterPro" id="IPR029028">
    <property type="entry name" value="Alpha/beta_knot_MTases"/>
</dbReference>